<evidence type="ECO:0000313" key="4">
    <source>
        <dbReference type="Proteomes" id="UP000628137"/>
    </source>
</evidence>
<reference evidence="2 4" key="1">
    <citation type="journal article" date="2020" name="Microorganisms">
        <title>Reliable Identification of Environmental Pseudomonas Isolates Using the rpoD Gene.</title>
        <authorList>
            <consortium name="The Broad Institute Genome Sequencing Platform"/>
            <person name="Girard L."/>
            <person name="Lood C."/>
            <person name="Rokni-Zadeh H."/>
            <person name="van Noort V."/>
            <person name="Lavigne R."/>
            <person name="De Mot R."/>
        </authorList>
    </citation>
    <scope>NUCLEOTIDE SEQUENCE</scope>
    <source>
        <strain evidence="2 4">RW4S2</strain>
    </source>
</reference>
<keyword evidence="1" id="KW-0472">Membrane</keyword>
<feature type="transmembrane region" description="Helical" evidence="1">
    <location>
        <begin position="12"/>
        <end position="33"/>
    </location>
</feature>
<sequence length="154" mass="17272">MNALDSIKTIAVQLWLLAFGFWLLAFGFWKWAFKSSQHSFAMVALNQLFAFTATYFLTGQKVGKNPRSHHPAPTLRSGVPSLRRLPGPRGLRLAAQVYISRLRLRRRGAAHPGPPDACVRPPEVALSVAWTIARLEAKAKAEQEQEQALHLYEI</sequence>
<name>A0A923GIS4_9PSED</name>
<accession>A0A923GIS4</accession>
<organism evidence="2">
    <name type="scientific">Pseudomonas vlassakiae</name>
    <dbReference type="NCBI Taxonomy" id="485888"/>
    <lineage>
        <taxon>Bacteria</taxon>
        <taxon>Pseudomonadati</taxon>
        <taxon>Pseudomonadota</taxon>
        <taxon>Gammaproteobacteria</taxon>
        <taxon>Pseudomonadales</taxon>
        <taxon>Pseudomonadaceae</taxon>
        <taxon>Pseudomonas</taxon>
    </lineage>
</organism>
<dbReference type="Proteomes" id="UP000628137">
    <property type="component" value="Unassembled WGS sequence"/>
</dbReference>
<protein>
    <submittedName>
        <fullName evidence="2">Uncharacterized protein</fullName>
    </submittedName>
</protein>
<keyword evidence="4" id="KW-1185">Reference proteome</keyword>
<reference evidence="2" key="2">
    <citation type="submission" date="2020-07" db="EMBL/GenBank/DDBJ databases">
        <authorList>
            <person name="Lood C."/>
            <person name="Girard L."/>
        </authorList>
    </citation>
    <scope>NUCLEOTIDE SEQUENCE</scope>
    <source>
        <strain evidence="2">RW4S2</strain>
    </source>
</reference>
<keyword evidence="1" id="KW-1133">Transmembrane helix</keyword>
<dbReference type="EMBL" id="JABWRP010000007">
    <property type="protein sequence ID" value="MBC3471097.1"/>
    <property type="molecule type" value="Genomic_DNA"/>
</dbReference>
<evidence type="ECO:0000313" key="3">
    <source>
        <dbReference type="EMBL" id="MBV4541991.1"/>
    </source>
</evidence>
<evidence type="ECO:0000256" key="1">
    <source>
        <dbReference type="SAM" id="Phobius"/>
    </source>
</evidence>
<evidence type="ECO:0000313" key="2">
    <source>
        <dbReference type="EMBL" id="MBC3471097.1"/>
    </source>
</evidence>
<dbReference type="RefSeq" id="WP_186602516.1">
    <property type="nucleotide sequence ID" value="NZ_JABWRP020000008.1"/>
</dbReference>
<reference evidence="3" key="3">
    <citation type="submission" date="2021-06" db="EMBL/GenBank/DDBJ databases">
        <title>Updating the genus Pseudomonas: Description of 43 new species and partition of the Pseudomonas putida group.</title>
        <authorList>
            <person name="Girard L."/>
            <person name="Lood C."/>
            <person name="Vandamme P."/>
            <person name="Rokni-Zadeh H."/>
            <person name="Van Noort V."/>
            <person name="Hofte M."/>
            <person name="Lavigne R."/>
            <person name="De Mot R."/>
        </authorList>
    </citation>
    <scope>NUCLEOTIDE SEQUENCE</scope>
    <source>
        <strain evidence="3">RW4S2</strain>
    </source>
</reference>
<comment type="caution">
    <text evidence="2">The sequence shown here is derived from an EMBL/GenBank/DDBJ whole genome shotgun (WGS) entry which is preliminary data.</text>
</comment>
<gene>
    <name evidence="3" type="ORF">HU738_013130</name>
    <name evidence="2" type="ORF">HU738_11070</name>
</gene>
<feature type="transmembrane region" description="Helical" evidence="1">
    <location>
        <begin position="39"/>
        <end position="58"/>
    </location>
</feature>
<dbReference type="EMBL" id="JABWRP020000008">
    <property type="protein sequence ID" value="MBV4541991.1"/>
    <property type="molecule type" value="Genomic_DNA"/>
</dbReference>
<keyword evidence="1" id="KW-0812">Transmembrane</keyword>
<dbReference type="AlphaFoldDB" id="A0A923GIS4"/>
<proteinExistence type="predicted"/>